<dbReference type="GeneID" id="12446035"/>
<evidence type="ECO:0000256" key="1">
    <source>
        <dbReference type="ARBA" id="ARBA00022603"/>
    </source>
</evidence>
<proteinExistence type="predicted"/>
<name>G0LHV1_HALWC</name>
<dbReference type="InterPro" id="IPR003356">
    <property type="entry name" value="DNA_methylase_A-5"/>
</dbReference>
<dbReference type="Pfam" id="PF02384">
    <property type="entry name" value="N6_Mtase"/>
    <property type="match status" value="1"/>
</dbReference>
<dbReference type="SUPFAM" id="SSF53335">
    <property type="entry name" value="S-adenosyl-L-methionine-dependent methyltransferases"/>
    <property type="match status" value="1"/>
</dbReference>
<dbReference type="InterPro" id="IPR029063">
    <property type="entry name" value="SAM-dependent_MTases_sf"/>
</dbReference>
<keyword evidence="1" id="KW-0489">Methyltransferase</keyword>
<dbReference type="RefSeq" id="WP_014555222.1">
    <property type="nucleotide sequence ID" value="NC_017459.1"/>
</dbReference>
<dbReference type="AlphaFoldDB" id="G0LHV1"/>
<gene>
    <name evidence="7" type="ordered locus">Hqrw_1385</name>
</gene>
<evidence type="ECO:0000313" key="8">
    <source>
        <dbReference type="Proteomes" id="UP000007954"/>
    </source>
</evidence>
<evidence type="ECO:0000256" key="2">
    <source>
        <dbReference type="ARBA" id="ARBA00022679"/>
    </source>
</evidence>
<dbReference type="GO" id="GO:0003677">
    <property type="term" value="F:DNA binding"/>
    <property type="evidence" value="ECO:0007669"/>
    <property type="project" value="InterPro"/>
</dbReference>
<dbReference type="PROSITE" id="PS00092">
    <property type="entry name" value="N6_MTASE"/>
    <property type="match status" value="1"/>
</dbReference>
<evidence type="ECO:0000256" key="4">
    <source>
        <dbReference type="ARBA" id="ARBA00022747"/>
    </source>
</evidence>
<dbReference type="Gene3D" id="3.40.50.150">
    <property type="entry name" value="Vaccinia Virus protein VP39"/>
    <property type="match status" value="1"/>
</dbReference>
<dbReference type="PANTHER" id="PTHR33841:SF5">
    <property type="entry name" value="DNA METHYLASE (MODIFICATION METHYLASE) (METHYLTRANSFERASE)-RELATED"/>
    <property type="match status" value="1"/>
</dbReference>
<dbReference type="Proteomes" id="UP000007954">
    <property type="component" value="Chromosome"/>
</dbReference>
<keyword evidence="4" id="KW-0680">Restriction system</keyword>
<accession>G0LHV1</accession>
<evidence type="ECO:0000313" key="7">
    <source>
        <dbReference type="EMBL" id="CCC39339.1"/>
    </source>
</evidence>
<dbReference type="EMBL" id="FR746099">
    <property type="protein sequence ID" value="CCC39339.1"/>
    <property type="molecule type" value="Genomic_DNA"/>
</dbReference>
<dbReference type="PANTHER" id="PTHR33841">
    <property type="entry name" value="DNA METHYLTRANSFERASE YEEA-RELATED"/>
    <property type="match status" value="1"/>
</dbReference>
<evidence type="ECO:0000256" key="3">
    <source>
        <dbReference type="ARBA" id="ARBA00022691"/>
    </source>
</evidence>
<feature type="domain" description="DNA methylase adenine-specific" evidence="6">
    <location>
        <begin position="32"/>
        <end position="194"/>
    </location>
</feature>
<reference evidence="7 8" key="1">
    <citation type="journal article" date="2011" name="PLoS ONE">
        <title>Haloquadratum walsbyi: limited diversity in a global pond.</title>
        <authorList>
            <person name="Dyall-Smith M."/>
            <person name="Pfeiffer F."/>
            <person name="Klee K."/>
            <person name="Palm P."/>
            <person name="Gross K."/>
            <person name="Schuster S.C."/>
            <person name="Rampp M."/>
            <person name="Oesterhelt D."/>
        </authorList>
    </citation>
    <scope>NUCLEOTIDE SEQUENCE [LARGE SCALE GENOMIC DNA]</scope>
    <source>
        <strain evidence="8">DSM 16854 / JCM 12705 / C23</strain>
    </source>
</reference>
<dbReference type="GO" id="GO:0008170">
    <property type="term" value="F:N-methyltransferase activity"/>
    <property type="evidence" value="ECO:0007669"/>
    <property type="project" value="InterPro"/>
</dbReference>
<organism evidence="7 8">
    <name type="scientific">Haloquadratum walsbyi (strain DSM 16854 / JCM 12705 / C23)</name>
    <dbReference type="NCBI Taxonomy" id="768065"/>
    <lineage>
        <taxon>Archaea</taxon>
        <taxon>Methanobacteriati</taxon>
        <taxon>Methanobacteriota</taxon>
        <taxon>Stenosarchaea group</taxon>
        <taxon>Halobacteria</taxon>
        <taxon>Halobacteriales</taxon>
        <taxon>Haloferacaceae</taxon>
        <taxon>Haloquadratum</taxon>
    </lineage>
</organism>
<dbReference type="GO" id="GO:0009007">
    <property type="term" value="F:site-specific DNA-methyltransferase (adenine-specific) activity"/>
    <property type="evidence" value="ECO:0007669"/>
    <property type="project" value="UniProtKB-EC"/>
</dbReference>
<dbReference type="InterPro" id="IPR002052">
    <property type="entry name" value="DNA_methylase_N6_adenine_CS"/>
</dbReference>
<evidence type="ECO:0000259" key="6">
    <source>
        <dbReference type="Pfam" id="PF02384"/>
    </source>
</evidence>
<dbReference type="OrthoDB" id="297716at2157"/>
<feature type="region of interest" description="Disordered" evidence="5">
    <location>
        <begin position="1"/>
        <end position="32"/>
    </location>
</feature>
<dbReference type="KEGG" id="hwc:Hqrw_1385"/>
<dbReference type="PRINTS" id="PR00507">
    <property type="entry name" value="N12N6MTFRASE"/>
</dbReference>
<evidence type="ECO:0000256" key="5">
    <source>
        <dbReference type="SAM" id="MobiDB-lite"/>
    </source>
</evidence>
<protein>
    <submittedName>
        <fullName evidence="7">Homolog to type I restriction-modification system</fullName>
    </submittedName>
</protein>
<keyword evidence="3" id="KW-0949">S-adenosyl-L-methionine</keyword>
<sequence>MCEKESPTLEDELSVERAGTNSTVSRQEDVSKRKATGAFYTPPELANFVVDRGLSLRNTSERLSALDPSVGGGVFLDSIAQRFQNEPEISLELVGVDIEERALAATEDVLAAYDQSTMTVNLAHDDFFRWRWSAMDADFDLIVGNPPWGLTSSEANGSPIYRELSLDFVHHSLQLLGDNGCLSLLLPGTWVFSRSDTEFRDFLLGLNRSIEIYQISPDWFPDATFTVEPVVLIVGSKAGEQDPQLSIYDATSIPINSNQLYQLPLDRFHDYPAQKFPIAPASFHRFINGSELSNIVTTPPGLGYQPYSGVKTYANKTYVYDAVSAMENKNNDDIEIRMSLDDSEKQNGVESDCPVLIPYDKGGRTRDKDWTAFWTPTRHYLRWDAEAVTYYRSKGGLRNEETYFTDGIHFSSSGRNCPVFRLSTGLVYDADFPFVPVEGREQWDLLSLLNSPPCMYLIKHCINPTVHFKNQDFEDVPLPEFKQMDTDVLVNTGRQITKVRKGEGRVPVDMYRKLSKESAELYGLSDDEEETVWKWFERARLQS</sequence>
<dbReference type="GO" id="GO:0009307">
    <property type="term" value="P:DNA restriction-modification system"/>
    <property type="evidence" value="ECO:0007669"/>
    <property type="project" value="UniProtKB-KW"/>
</dbReference>
<dbReference type="GO" id="GO:0032259">
    <property type="term" value="P:methylation"/>
    <property type="evidence" value="ECO:0007669"/>
    <property type="project" value="UniProtKB-KW"/>
</dbReference>
<keyword evidence="2" id="KW-0808">Transferase</keyword>
<dbReference type="HOGENOM" id="CLU_501189_0_0_2"/>
<dbReference type="InterPro" id="IPR050953">
    <property type="entry name" value="N4_N6_ade-DNA_methylase"/>
</dbReference>